<evidence type="ECO:0000313" key="2">
    <source>
        <dbReference type="EMBL" id="TWT79672.1"/>
    </source>
</evidence>
<keyword evidence="1" id="KW-1133">Transmembrane helix</keyword>
<proteinExistence type="predicted"/>
<feature type="transmembrane region" description="Helical" evidence="1">
    <location>
        <begin position="74"/>
        <end position="95"/>
    </location>
</feature>
<comment type="caution">
    <text evidence="2">The sequence shown here is derived from an EMBL/GenBank/DDBJ whole genome shotgun (WGS) entry which is preliminary data.</text>
</comment>
<feature type="transmembrane region" description="Helical" evidence="1">
    <location>
        <begin position="36"/>
        <end position="54"/>
    </location>
</feature>
<dbReference type="Proteomes" id="UP000315010">
    <property type="component" value="Unassembled WGS sequence"/>
</dbReference>
<accession>A0A5C5YXC4</accession>
<keyword evidence="3" id="KW-1185">Reference proteome</keyword>
<protein>
    <submittedName>
        <fullName evidence="2">Uncharacterized protein</fullName>
    </submittedName>
</protein>
<sequence>MSTNPYQVPGNSEGLHSEGLHSEGLPGKQLSAAHSAAFMVMLLLAILMFLLAIFGLRNDFVLNSAAVMVNPMPTYVLCLPALTLICAAIMLNAALMCRRRKWGLAACHFAASALLLTVVHPILSSALL</sequence>
<evidence type="ECO:0000256" key="1">
    <source>
        <dbReference type="SAM" id="Phobius"/>
    </source>
</evidence>
<keyword evidence="1" id="KW-0812">Transmembrane</keyword>
<dbReference type="AlphaFoldDB" id="A0A5C5YXC4"/>
<keyword evidence="1" id="KW-0472">Membrane</keyword>
<organism evidence="2 3">
    <name type="scientific">Novipirellula herctigrandis</name>
    <dbReference type="NCBI Taxonomy" id="2527986"/>
    <lineage>
        <taxon>Bacteria</taxon>
        <taxon>Pseudomonadati</taxon>
        <taxon>Planctomycetota</taxon>
        <taxon>Planctomycetia</taxon>
        <taxon>Pirellulales</taxon>
        <taxon>Pirellulaceae</taxon>
        <taxon>Novipirellula</taxon>
    </lineage>
</organism>
<gene>
    <name evidence="2" type="ORF">CA13_10780</name>
</gene>
<name>A0A5C5YXC4_9BACT</name>
<feature type="transmembrane region" description="Helical" evidence="1">
    <location>
        <begin position="102"/>
        <end position="123"/>
    </location>
</feature>
<reference evidence="2 3" key="1">
    <citation type="submission" date="2019-02" db="EMBL/GenBank/DDBJ databases">
        <title>Deep-cultivation of Planctomycetes and their phenomic and genomic characterization uncovers novel biology.</title>
        <authorList>
            <person name="Wiegand S."/>
            <person name="Jogler M."/>
            <person name="Boedeker C."/>
            <person name="Pinto D."/>
            <person name="Vollmers J."/>
            <person name="Rivas-Marin E."/>
            <person name="Kohn T."/>
            <person name="Peeters S.H."/>
            <person name="Heuer A."/>
            <person name="Rast P."/>
            <person name="Oberbeckmann S."/>
            <person name="Bunk B."/>
            <person name="Jeske O."/>
            <person name="Meyerdierks A."/>
            <person name="Storesund J.E."/>
            <person name="Kallscheuer N."/>
            <person name="Luecker S."/>
            <person name="Lage O.M."/>
            <person name="Pohl T."/>
            <person name="Merkel B.J."/>
            <person name="Hornburger P."/>
            <person name="Mueller R.-W."/>
            <person name="Bruemmer F."/>
            <person name="Labrenz M."/>
            <person name="Spormann A.M."/>
            <person name="Op Den Camp H."/>
            <person name="Overmann J."/>
            <person name="Amann R."/>
            <person name="Jetten M.S.M."/>
            <person name="Mascher T."/>
            <person name="Medema M.H."/>
            <person name="Devos D.P."/>
            <person name="Kaster A.-K."/>
            <person name="Ovreas L."/>
            <person name="Rohde M."/>
            <person name="Galperin M.Y."/>
            <person name="Jogler C."/>
        </authorList>
    </citation>
    <scope>NUCLEOTIDE SEQUENCE [LARGE SCALE GENOMIC DNA]</scope>
    <source>
        <strain evidence="2 3">CA13</strain>
    </source>
</reference>
<evidence type="ECO:0000313" key="3">
    <source>
        <dbReference type="Proteomes" id="UP000315010"/>
    </source>
</evidence>
<dbReference type="EMBL" id="SJPJ01000001">
    <property type="protein sequence ID" value="TWT79672.1"/>
    <property type="molecule type" value="Genomic_DNA"/>
</dbReference>